<proteinExistence type="predicted"/>
<gene>
    <name evidence="2" type="ORF">LQ327_09885</name>
</gene>
<evidence type="ECO:0000313" key="3">
    <source>
        <dbReference type="Proteomes" id="UP001199469"/>
    </source>
</evidence>
<feature type="region of interest" description="Disordered" evidence="1">
    <location>
        <begin position="69"/>
        <end position="144"/>
    </location>
</feature>
<evidence type="ECO:0000313" key="2">
    <source>
        <dbReference type="EMBL" id="MCD2193685.1"/>
    </source>
</evidence>
<organism evidence="2 3">
    <name type="scientific">Actinomycetospora endophytica</name>
    <dbReference type="NCBI Taxonomy" id="2291215"/>
    <lineage>
        <taxon>Bacteria</taxon>
        <taxon>Bacillati</taxon>
        <taxon>Actinomycetota</taxon>
        <taxon>Actinomycetes</taxon>
        <taxon>Pseudonocardiales</taxon>
        <taxon>Pseudonocardiaceae</taxon>
        <taxon>Actinomycetospora</taxon>
    </lineage>
</organism>
<feature type="region of interest" description="Disordered" evidence="1">
    <location>
        <begin position="1"/>
        <end position="37"/>
    </location>
</feature>
<evidence type="ECO:0000256" key="1">
    <source>
        <dbReference type="SAM" id="MobiDB-lite"/>
    </source>
</evidence>
<feature type="compositionally biased region" description="Low complexity" evidence="1">
    <location>
        <begin position="121"/>
        <end position="131"/>
    </location>
</feature>
<dbReference type="EMBL" id="JAJNDB010000001">
    <property type="protein sequence ID" value="MCD2193685.1"/>
    <property type="molecule type" value="Genomic_DNA"/>
</dbReference>
<reference evidence="2 3" key="1">
    <citation type="submission" date="2021-11" db="EMBL/GenBank/DDBJ databases">
        <title>Draft genome sequence of Actinomycetospora sp. SF1 isolated from the rhizosphere soil.</title>
        <authorList>
            <person name="Duangmal K."/>
            <person name="Chantavorakit T."/>
        </authorList>
    </citation>
    <scope>NUCLEOTIDE SEQUENCE [LARGE SCALE GENOMIC DNA]</scope>
    <source>
        <strain evidence="2 3">TBRC 5722</strain>
    </source>
</reference>
<dbReference type="Proteomes" id="UP001199469">
    <property type="component" value="Unassembled WGS sequence"/>
</dbReference>
<sequence>MTTPHSVGADDALGAGSVGGYRGRQRARGAAGAAEREAALELDGVGPGADQHLVGDGVDEVAIEAQRYPGAGMDDTDVEVGAIDPHDPVAADDPIDLDHRVGRAVTGTARQRRRRRRRAGGRAPRARNSARWVGESREATVLSS</sequence>
<dbReference type="RefSeq" id="WP_230732139.1">
    <property type="nucleotide sequence ID" value="NZ_JAJNDB010000001.1"/>
</dbReference>
<name>A0ABS8P823_9PSEU</name>
<comment type="caution">
    <text evidence="2">The sequence shown here is derived from an EMBL/GenBank/DDBJ whole genome shotgun (WGS) entry which is preliminary data.</text>
</comment>
<protein>
    <submittedName>
        <fullName evidence="2">Uncharacterized protein</fullName>
    </submittedName>
</protein>
<accession>A0ABS8P823</accession>
<keyword evidence="3" id="KW-1185">Reference proteome</keyword>
<feature type="compositionally biased region" description="Basic residues" evidence="1">
    <location>
        <begin position="110"/>
        <end position="120"/>
    </location>
</feature>